<feature type="region of interest" description="Disordered" evidence="1">
    <location>
        <begin position="115"/>
        <end position="166"/>
    </location>
</feature>
<dbReference type="AlphaFoldDB" id="A0A1Y2DDC7"/>
<organism evidence="2 3">
    <name type="scientific">Pseudomassariella vexata</name>
    <dbReference type="NCBI Taxonomy" id="1141098"/>
    <lineage>
        <taxon>Eukaryota</taxon>
        <taxon>Fungi</taxon>
        <taxon>Dikarya</taxon>
        <taxon>Ascomycota</taxon>
        <taxon>Pezizomycotina</taxon>
        <taxon>Sordariomycetes</taxon>
        <taxon>Xylariomycetidae</taxon>
        <taxon>Amphisphaeriales</taxon>
        <taxon>Pseudomassariaceae</taxon>
        <taxon>Pseudomassariella</taxon>
    </lineage>
</organism>
<feature type="compositionally biased region" description="Polar residues" evidence="1">
    <location>
        <begin position="118"/>
        <end position="135"/>
    </location>
</feature>
<evidence type="ECO:0000313" key="3">
    <source>
        <dbReference type="Proteomes" id="UP000193689"/>
    </source>
</evidence>
<dbReference type="GeneID" id="63777553"/>
<evidence type="ECO:0000313" key="2">
    <source>
        <dbReference type="EMBL" id="ORY57270.1"/>
    </source>
</evidence>
<dbReference type="InParanoid" id="A0A1Y2DDC7"/>
<keyword evidence="3" id="KW-1185">Reference proteome</keyword>
<dbReference type="STRING" id="1141098.A0A1Y2DDC7"/>
<dbReference type="Proteomes" id="UP000193689">
    <property type="component" value="Unassembled WGS sequence"/>
</dbReference>
<comment type="caution">
    <text evidence="2">The sequence shown here is derived from an EMBL/GenBank/DDBJ whole genome shotgun (WGS) entry which is preliminary data.</text>
</comment>
<gene>
    <name evidence="2" type="ORF">BCR38DRAFT_450069</name>
</gene>
<accession>A0A1Y2DDC7</accession>
<feature type="compositionally biased region" description="Pro residues" evidence="1">
    <location>
        <begin position="141"/>
        <end position="150"/>
    </location>
</feature>
<evidence type="ECO:0000256" key="1">
    <source>
        <dbReference type="SAM" id="MobiDB-lite"/>
    </source>
</evidence>
<protein>
    <submittedName>
        <fullName evidence="2">Uncharacterized protein</fullName>
    </submittedName>
</protein>
<dbReference type="EMBL" id="MCFJ01000020">
    <property type="protein sequence ID" value="ORY57270.1"/>
    <property type="molecule type" value="Genomic_DNA"/>
</dbReference>
<reference evidence="2 3" key="1">
    <citation type="submission" date="2016-07" db="EMBL/GenBank/DDBJ databases">
        <title>Pervasive Adenine N6-methylation of Active Genes in Fungi.</title>
        <authorList>
            <consortium name="DOE Joint Genome Institute"/>
            <person name="Mondo S.J."/>
            <person name="Dannebaum R.O."/>
            <person name="Kuo R.C."/>
            <person name="Labutti K."/>
            <person name="Haridas S."/>
            <person name="Kuo A."/>
            <person name="Salamov A."/>
            <person name="Ahrendt S.R."/>
            <person name="Lipzen A."/>
            <person name="Sullivan W."/>
            <person name="Andreopoulos W.B."/>
            <person name="Clum A."/>
            <person name="Lindquist E."/>
            <person name="Daum C."/>
            <person name="Ramamoorthy G.K."/>
            <person name="Gryganskyi A."/>
            <person name="Culley D."/>
            <person name="Magnuson J.K."/>
            <person name="James T.Y."/>
            <person name="O'Malley M.A."/>
            <person name="Stajich J.E."/>
            <person name="Spatafora J.W."/>
            <person name="Visel A."/>
            <person name="Grigoriev I.V."/>
        </authorList>
    </citation>
    <scope>NUCLEOTIDE SEQUENCE [LARGE SCALE GENOMIC DNA]</scope>
    <source>
        <strain evidence="2 3">CBS 129021</strain>
    </source>
</reference>
<dbReference type="RefSeq" id="XP_040710622.1">
    <property type="nucleotide sequence ID" value="XM_040861341.1"/>
</dbReference>
<proteinExistence type="predicted"/>
<name>A0A1Y2DDC7_9PEZI</name>
<sequence length="269" mass="26241">MGILAPPACAPGSIPPANVPSGTSIPGNPASAMGSLAPPACAPGSIPPANLPSGTAIPGNPASAMGNAVPPALALSPTAPISTVAGTTGAGTGAAAATIAPVASVGASHPVSIGAPQTGPSGAQINIQGPHQQAGSAGHPNQPPSLPNAPPAIAHNGPDTSANHPGVTVIYQQPIPPPIVLGQPAFPMAHAAVPVSQGPYLLMNPQPTPPMVPPPPPGALSCCQPIRSPFYIGTSHHLTNPPMHVCSHPIGGYPQVYVIPGSCVAVHRW</sequence>